<gene>
    <name evidence="3" type="ORF">C2G38_2253971</name>
</gene>
<feature type="region of interest" description="Disordered" evidence="1">
    <location>
        <begin position="10"/>
        <end position="31"/>
    </location>
</feature>
<evidence type="ECO:0000313" key="3">
    <source>
        <dbReference type="EMBL" id="RIB05165.1"/>
    </source>
</evidence>
<organism evidence="3 4">
    <name type="scientific">Gigaspora rosea</name>
    <dbReference type="NCBI Taxonomy" id="44941"/>
    <lineage>
        <taxon>Eukaryota</taxon>
        <taxon>Fungi</taxon>
        <taxon>Fungi incertae sedis</taxon>
        <taxon>Mucoromycota</taxon>
        <taxon>Glomeromycotina</taxon>
        <taxon>Glomeromycetes</taxon>
        <taxon>Diversisporales</taxon>
        <taxon>Gigasporaceae</taxon>
        <taxon>Gigaspora</taxon>
    </lineage>
</organism>
<comment type="caution">
    <text evidence="3">The sequence shown here is derived from an EMBL/GenBank/DDBJ whole genome shotgun (WGS) entry which is preliminary data.</text>
</comment>
<reference evidence="3 4" key="1">
    <citation type="submission" date="2018-06" db="EMBL/GenBank/DDBJ databases">
        <title>Comparative genomics reveals the genomic features of Rhizophagus irregularis, R. cerebriforme, R. diaphanum and Gigaspora rosea, and their symbiotic lifestyle signature.</title>
        <authorList>
            <person name="Morin E."/>
            <person name="San Clemente H."/>
            <person name="Chen E.C.H."/>
            <person name="De La Providencia I."/>
            <person name="Hainaut M."/>
            <person name="Kuo A."/>
            <person name="Kohler A."/>
            <person name="Murat C."/>
            <person name="Tang N."/>
            <person name="Roy S."/>
            <person name="Loubradou J."/>
            <person name="Henrissat B."/>
            <person name="Grigoriev I.V."/>
            <person name="Corradi N."/>
            <person name="Roux C."/>
            <person name="Martin F.M."/>
        </authorList>
    </citation>
    <scope>NUCLEOTIDE SEQUENCE [LARGE SCALE GENOMIC DNA]</scope>
    <source>
        <strain evidence="3 4">DAOM 194757</strain>
    </source>
</reference>
<keyword evidence="2" id="KW-1133">Transmembrane helix</keyword>
<feature type="transmembrane region" description="Helical" evidence="2">
    <location>
        <begin position="70"/>
        <end position="92"/>
    </location>
</feature>
<evidence type="ECO:0000256" key="1">
    <source>
        <dbReference type="SAM" id="MobiDB-lite"/>
    </source>
</evidence>
<name>A0A397U4F5_9GLOM</name>
<sequence>MALGFRWAVGTENDTGNGDSEGWGTENDVGNGDTEDLCFVGLGTEKGARNGDQNRYQGQGMYERLHYKGIISLFVAAITYHTTALPIVQLLYASCNCNCPTMIQPKLRGKNFQQVTEKF</sequence>
<proteinExistence type="predicted"/>
<keyword evidence="4" id="KW-1185">Reference proteome</keyword>
<keyword evidence="2" id="KW-0472">Membrane</keyword>
<evidence type="ECO:0000256" key="2">
    <source>
        <dbReference type="SAM" id="Phobius"/>
    </source>
</evidence>
<dbReference type="EMBL" id="QKWP01002039">
    <property type="protein sequence ID" value="RIB05165.1"/>
    <property type="molecule type" value="Genomic_DNA"/>
</dbReference>
<evidence type="ECO:0000313" key="4">
    <source>
        <dbReference type="Proteomes" id="UP000266673"/>
    </source>
</evidence>
<keyword evidence="2" id="KW-0812">Transmembrane</keyword>
<protein>
    <submittedName>
        <fullName evidence="3">Uncharacterized protein</fullName>
    </submittedName>
</protein>
<dbReference type="Proteomes" id="UP000266673">
    <property type="component" value="Unassembled WGS sequence"/>
</dbReference>
<dbReference type="AlphaFoldDB" id="A0A397U4F5"/>
<accession>A0A397U4F5</accession>